<organism evidence="3 5">
    <name type="scientific">Caulochytrium protostelioides</name>
    <dbReference type="NCBI Taxonomy" id="1555241"/>
    <lineage>
        <taxon>Eukaryota</taxon>
        <taxon>Fungi</taxon>
        <taxon>Fungi incertae sedis</taxon>
        <taxon>Chytridiomycota</taxon>
        <taxon>Chytridiomycota incertae sedis</taxon>
        <taxon>Chytridiomycetes</taxon>
        <taxon>Caulochytriales</taxon>
        <taxon>Caulochytriaceae</taxon>
        <taxon>Caulochytrium</taxon>
    </lineage>
</organism>
<accession>A0A4P9XEN1</accession>
<keyword evidence="5" id="KW-1185">Reference proteome</keyword>
<protein>
    <submittedName>
        <fullName evidence="3">Uncharacterized protein</fullName>
    </submittedName>
</protein>
<evidence type="ECO:0000313" key="4">
    <source>
        <dbReference type="Proteomes" id="UP000268535"/>
    </source>
</evidence>
<evidence type="ECO:0000256" key="1">
    <source>
        <dbReference type="SAM" id="MobiDB-lite"/>
    </source>
</evidence>
<reference evidence="3" key="2">
    <citation type="submission" date="2018-04" db="EMBL/GenBank/DDBJ databases">
        <title>Leveraging single-cell genomics to expand the Fungal Tree of Life.</title>
        <authorList>
            <consortium name="DOE Joint Genome Institute"/>
            <person name="Ahrendt S.R."/>
            <person name="Quandt C.A."/>
            <person name="Ciobanu D."/>
            <person name="Clum A."/>
            <person name="Salamov A."/>
            <person name="Andreopoulos B."/>
            <person name="Cheng J.-F."/>
            <person name="Woyke T."/>
            <person name="Pelin A."/>
            <person name="Henrissat B."/>
            <person name="Benny G.L."/>
            <person name="Smith M.E."/>
            <person name="James T.Y."/>
            <person name="Grigoriev I.V."/>
        </authorList>
    </citation>
    <scope>NUCLEOTIDE SEQUENCE</scope>
    <source>
        <strain evidence="3">ATCC 52028</strain>
    </source>
</reference>
<gene>
    <name evidence="2" type="ORF">CAUPRSCDRAFT_10793</name>
    <name evidence="3" type="ORF">CXG81DRAFT_16542</name>
</gene>
<reference evidence="4 5" key="1">
    <citation type="journal article" date="2018" name="Nat. Microbiol.">
        <title>Leveraging single-cell genomics to expand the fungal tree of life.</title>
        <authorList>
            <person name="Ahrendt S.R."/>
            <person name="Quandt C.A."/>
            <person name="Ciobanu D."/>
            <person name="Clum A."/>
            <person name="Salamov A."/>
            <person name="Andreopoulos B."/>
            <person name="Cheng J.F."/>
            <person name="Woyke T."/>
            <person name="Pelin A."/>
            <person name="Henrissat B."/>
            <person name="Reynolds N.K."/>
            <person name="Benny G.L."/>
            <person name="Smith M.E."/>
            <person name="James T.Y."/>
            <person name="Grigoriev I.V."/>
        </authorList>
    </citation>
    <scope>NUCLEOTIDE SEQUENCE [LARGE SCALE GENOMIC DNA]</scope>
    <source>
        <strain evidence="4 5">ATCC 52028</strain>
    </source>
</reference>
<dbReference type="AlphaFoldDB" id="A0A4P9XEN1"/>
<reference evidence="2" key="3">
    <citation type="submission" date="2018-08" db="EMBL/GenBank/DDBJ databases">
        <title>Leveraging single-cell genomics to expand the Fungal Tree of Life.</title>
        <authorList>
            <consortium name="DOE Joint Genome Institute"/>
            <person name="Ahrendt S.R."/>
            <person name="Quandt C.A."/>
            <person name="Ciobanu D."/>
            <person name="Clum A."/>
            <person name="Salamov A."/>
            <person name="Andreopoulos B."/>
            <person name="Cheng J.-F."/>
            <person name="Woyke T."/>
            <person name="Pelin A."/>
            <person name="Henrissat B."/>
            <person name="Reynolds N."/>
            <person name="Benny G.L."/>
            <person name="Smith M.E."/>
            <person name="James T.Y."/>
            <person name="Grigoriev I.V."/>
        </authorList>
    </citation>
    <scope>NUCLEOTIDE SEQUENCE</scope>
    <source>
        <strain evidence="2">ATCC 52028</strain>
    </source>
</reference>
<dbReference type="Proteomes" id="UP000274922">
    <property type="component" value="Unassembled WGS sequence"/>
</dbReference>
<evidence type="ECO:0000313" key="5">
    <source>
        <dbReference type="Proteomes" id="UP000274922"/>
    </source>
</evidence>
<dbReference type="Proteomes" id="UP000268535">
    <property type="component" value="Unassembled WGS sequence"/>
</dbReference>
<evidence type="ECO:0000313" key="2">
    <source>
        <dbReference type="EMBL" id="RKO97538.1"/>
    </source>
</evidence>
<name>A0A4P9XEN1_9FUNG</name>
<proteinExistence type="predicted"/>
<feature type="region of interest" description="Disordered" evidence="1">
    <location>
        <begin position="1"/>
        <end position="46"/>
    </location>
</feature>
<dbReference type="EMBL" id="ML009235">
    <property type="protein sequence ID" value="RKO97538.1"/>
    <property type="molecule type" value="Genomic_DNA"/>
</dbReference>
<feature type="region of interest" description="Disordered" evidence="1">
    <location>
        <begin position="158"/>
        <end position="187"/>
    </location>
</feature>
<dbReference type="EMBL" id="ML014115">
    <property type="protein sequence ID" value="RKP03972.1"/>
    <property type="molecule type" value="Genomic_DNA"/>
</dbReference>
<sequence length="290" mass="30065">MDPAERVPGPIGTAVEASSHESMLSMSPSDEEGHADGSHANDDQAARDADGHGVWLFLASTASFPGKTDRVDVWPSGTRPVRTASGGTQAAAADAAPVGDCCTGDNDASCLPKTTNGTIWSNASLAGCCLPLCRDMALRIGCTLCAAPAVLSSDAIDPADRAPGEGHGGASASAFDGDPRVDPTGGNGDADAAACGGCGFARPTVAITRDGSIPRDKAGNHETSPVDGCAIAGRPPMDHSPSWREGPHDAWWIPDRRRWREKRGRESPSCGALRQEPLKGWQAPHLTRLW</sequence>
<feature type="compositionally biased region" description="Basic and acidic residues" evidence="1">
    <location>
        <begin position="31"/>
        <end position="46"/>
    </location>
</feature>
<evidence type="ECO:0000313" key="3">
    <source>
        <dbReference type="EMBL" id="RKP03972.1"/>
    </source>
</evidence>